<sequence>MAFQVWPSRKARAWPGVPVSLASSASPFHTLSAAHPLPRTLSGPDLVLAGPGKGAEPGRGEAGPSWEGPASPPSRVSRVSCGSTAMALRAAVFDLDGRPRPHGGGPGAAQVRGPGAAAVGPSCRS</sequence>
<gene>
    <name evidence="2" type="ORF">P7K49_027618</name>
</gene>
<feature type="region of interest" description="Disordered" evidence="1">
    <location>
        <begin position="95"/>
        <end position="125"/>
    </location>
</feature>
<reference evidence="2 3" key="1">
    <citation type="submission" date="2023-05" db="EMBL/GenBank/DDBJ databases">
        <title>B98-5 Cell Line De Novo Hybrid Assembly: An Optical Mapping Approach.</title>
        <authorList>
            <person name="Kananen K."/>
            <person name="Auerbach J.A."/>
            <person name="Kautto E."/>
            <person name="Blachly J.S."/>
        </authorList>
    </citation>
    <scope>NUCLEOTIDE SEQUENCE [LARGE SCALE GENOMIC DNA]</scope>
    <source>
        <strain evidence="2">B95-8</strain>
        <tissue evidence="2">Cell line</tissue>
    </source>
</reference>
<accession>A0ABQ9UAV2</accession>
<evidence type="ECO:0000313" key="2">
    <source>
        <dbReference type="EMBL" id="KAK2093880.1"/>
    </source>
</evidence>
<feature type="region of interest" description="Disordered" evidence="1">
    <location>
        <begin position="36"/>
        <end position="81"/>
    </location>
</feature>
<proteinExistence type="predicted"/>
<dbReference type="Proteomes" id="UP001266305">
    <property type="component" value="Unassembled WGS sequence"/>
</dbReference>
<evidence type="ECO:0000256" key="1">
    <source>
        <dbReference type="SAM" id="MobiDB-lite"/>
    </source>
</evidence>
<evidence type="ECO:0000313" key="3">
    <source>
        <dbReference type="Proteomes" id="UP001266305"/>
    </source>
</evidence>
<protein>
    <submittedName>
        <fullName evidence="2">Uncharacterized protein</fullName>
    </submittedName>
</protein>
<name>A0ABQ9UAV2_SAGOE</name>
<dbReference type="EMBL" id="JASSZA010000014">
    <property type="protein sequence ID" value="KAK2093880.1"/>
    <property type="molecule type" value="Genomic_DNA"/>
</dbReference>
<keyword evidence="3" id="KW-1185">Reference proteome</keyword>
<comment type="caution">
    <text evidence="2">The sequence shown here is derived from an EMBL/GenBank/DDBJ whole genome shotgun (WGS) entry which is preliminary data.</text>
</comment>
<organism evidence="2 3">
    <name type="scientific">Saguinus oedipus</name>
    <name type="common">Cotton-top tamarin</name>
    <name type="synonym">Oedipomidas oedipus</name>
    <dbReference type="NCBI Taxonomy" id="9490"/>
    <lineage>
        <taxon>Eukaryota</taxon>
        <taxon>Metazoa</taxon>
        <taxon>Chordata</taxon>
        <taxon>Craniata</taxon>
        <taxon>Vertebrata</taxon>
        <taxon>Euteleostomi</taxon>
        <taxon>Mammalia</taxon>
        <taxon>Eutheria</taxon>
        <taxon>Euarchontoglires</taxon>
        <taxon>Primates</taxon>
        <taxon>Haplorrhini</taxon>
        <taxon>Platyrrhini</taxon>
        <taxon>Cebidae</taxon>
        <taxon>Callitrichinae</taxon>
        <taxon>Saguinus</taxon>
    </lineage>
</organism>
<feature type="compositionally biased region" description="Gly residues" evidence="1">
    <location>
        <begin position="51"/>
        <end position="61"/>
    </location>
</feature>